<evidence type="ECO:0000313" key="1">
    <source>
        <dbReference type="EMBL" id="STT84266.1"/>
    </source>
</evidence>
<reference evidence="1 2" key="1">
    <citation type="submission" date="2018-06" db="EMBL/GenBank/DDBJ databases">
        <authorList>
            <consortium name="Pathogen Informatics"/>
            <person name="Doyle S."/>
        </authorList>
    </citation>
    <scope>NUCLEOTIDE SEQUENCE [LARGE SCALE GENOMIC DNA]</scope>
    <source>
        <strain evidence="1 2">NCTC5047</strain>
    </source>
</reference>
<dbReference type="SUPFAM" id="SSF53756">
    <property type="entry name" value="UDP-Glycosyltransferase/glycogen phosphorylase"/>
    <property type="match status" value="1"/>
</dbReference>
<dbReference type="Proteomes" id="UP000254340">
    <property type="component" value="Unassembled WGS sequence"/>
</dbReference>
<dbReference type="Gene3D" id="3.40.50.2000">
    <property type="entry name" value="Glycogen Phosphorylase B"/>
    <property type="match status" value="1"/>
</dbReference>
<organism evidence="1 2">
    <name type="scientific">Klebsiella pneumoniae</name>
    <dbReference type="NCBI Taxonomy" id="573"/>
    <lineage>
        <taxon>Bacteria</taxon>
        <taxon>Pseudomonadati</taxon>
        <taxon>Pseudomonadota</taxon>
        <taxon>Gammaproteobacteria</taxon>
        <taxon>Enterobacterales</taxon>
        <taxon>Enterobacteriaceae</taxon>
        <taxon>Klebsiella/Raoultella group</taxon>
        <taxon>Klebsiella</taxon>
        <taxon>Klebsiella pneumoniae complex</taxon>
    </lineage>
</organism>
<keyword evidence="1" id="KW-0808">Transferase</keyword>
<protein>
    <submittedName>
        <fullName evidence="1">Glycosyltransferase protein</fullName>
    </submittedName>
</protein>
<name>A0A377XLU8_KLEPN</name>
<accession>A0A377XLU8</accession>
<dbReference type="EMBL" id="UGLH01000006">
    <property type="protein sequence ID" value="STT84266.1"/>
    <property type="molecule type" value="Genomic_DNA"/>
</dbReference>
<dbReference type="GO" id="GO:0016740">
    <property type="term" value="F:transferase activity"/>
    <property type="evidence" value="ECO:0007669"/>
    <property type="project" value="UniProtKB-KW"/>
</dbReference>
<evidence type="ECO:0000313" key="2">
    <source>
        <dbReference type="Proteomes" id="UP000254340"/>
    </source>
</evidence>
<dbReference type="AlphaFoldDB" id="A0A377XLU8"/>
<proteinExistence type="predicted"/>
<gene>
    <name evidence="1" type="ORF">NCTC5047_05305</name>
</gene>
<sequence>MKILFVNKFFFIKGGAETVYFQERDAMLQAGYQVVDFSMQHAENKPSPWEDFFVHNIDYHDSHGLMSKIKAGVDFIYNAEACARLNTLLLRERPDIVSFS</sequence>